<reference evidence="2" key="1">
    <citation type="journal article" date="2020" name="mSystems">
        <title>Genome- and Community-Level Interaction Insights into Carbon Utilization and Element Cycling Functions of Hydrothermarchaeota in Hydrothermal Sediment.</title>
        <authorList>
            <person name="Zhou Z."/>
            <person name="Liu Y."/>
            <person name="Xu W."/>
            <person name="Pan J."/>
            <person name="Luo Z.H."/>
            <person name="Li M."/>
        </authorList>
    </citation>
    <scope>NUCLEOTIDE SEQUENCE [LARGE SCALE GENOMIC DNA]</scope>
    <source>
        <strain evidence="2">SpSt-289</strain>
    </source>
</reference>
<name>A0A7C1FJN8_9CHLR</name>
<dbReference type="AlphaFoldDB" id="A0A7C1FJN8"/>
<dbReference type="EMBL" id="DSMG01000053">
    <property type="protein sequence ID" value="HDX30793.1"/>
    <property type="molecule type" value="Genomic_DNA"/>
</dbReference>
<dbReference type="InterPro" id="IPR005358">
    <property type="entry name" value="Puta_zinc/iron-chelating_dom"/>
</dbReference>
<comment type="caution">
    <text evidence="2">The sequence shown here is derived from an EMBL/GenBank/DDBJ whole genome shotgun (WGS) entry which is preliminary data.</text>
</comment>
<evidence type="ECO:0000313" key="2">
    <source>
        <dbReference type="EMBL" id="HDX30793.1"/>
    </source>
</evidence>
<accession>A0A7C1FJN8</accession>
<sequence length="167" mass="17913">MRPENVCLQCGACCAYYRASFYWAEADPEQGGSVPPELTTQIDLFLVAMKGTEANPPRCIALHGEIGKAVCCTIYEQRPSPCREFPVSWLNGRPNPRCDQARAAWGLPPLRFEDVWGTSQLDLTPPPLPVDVPALSTGALSLPVDGGFAKIGETDSPPQSAPASQAA</sequence>
<evidence type="ECO:0000256" key="1">
    <source>
        <dbReference type="SAM" id="MobiDB-lite"/>
    </source>
</evidence>
<feature type="compositionally biased region" description="Low complexity" evidence="1">
    <location>
        <begin position="156"/>
        <end position="167"/>
    </location>
</feature>
<dbReference type="Pfam" id="PF03692">
    <property type="entry name" value="CxxCxxCC"/>
    <property type="match status" value="1"/>
</dbReference>
<feature type="region of interest" description="Disordered" evidence="1">
    <location>
        <begin position="146"/>
        <end position="167"/>
    </location>
</feature>
<organism evidence="2">
    <name type="scientific">Caldilinea aerophila</name>
    <dbReference type="NCBI Taxonomy" id="133453"/>
    <lineage>
        <taxon>Bacteria</taxon>
        <taxon>Bacillati</taxon>
        <taxon>Chloroflexota</taxon>
        <taxon>Caldilineae</taxon>
        <taxon>Caldilineales</taxon>
        <taxon>Caldilineaceae</taxon>
        <taxon>Caldilinea</taxon>
    </lineage>
</organism>
<gene>
    <name evidence="2" type="ORF">ENQ20_04790</name>
</gene>
<protein>
    <submittedName>
        <fullName evidence="2">YkgJ family cysteine cluster protein</fullName>
    </submittedName>
</protein>
<proteinExistence type="predicted"/>